<evidence type="ECO:0000256" key="1">
    <source>
        <dbReference type="SAM" id="Phobius"/>
    </source>
</evidence>
<name>A0ABD3N8D4_9STRA</name>
<protein>
    <recommendedName>
        <fullName evidence="2">DUF5672 domain-containing protein</fullName>
    </recommendedName>
</protein>
<keyword evidence="1" id="KW-0812">Transmembrane</keyword>
<proteinExistence type="predicted"/>
<gene>
    <name evidence="3" type="ORF">ACHAWU_000962</name>
</gene>
<dbReference type="EMBL" id="JALLBG020000012">
    <property type="protein sequence ID" value="KAL3772303.1"/>
    <property type="molecule type" value="Genomic_DNA"/>
</dbReference>
<evidence type="ECO:0000313" key="3">
    <source>
        <dbReference type="EMBL" id="KAL3772303.1"/>
    </source>
</evidence>
<keyword evidence="4" id="KW-1185">Reference proteome</keyword>
<reference evidence="3 4" key="1">
    <citation type="submission" date="2024-10" db="EMBL/GenBank/DDBJ databases">
        <title>Updated reference genomes for cyclostephanoid diatoms.</title>
        <authorList>
            <person name="Roberts W.R."/>
            <person name="Alverson A.J."/>
        </authorList>
    </citation>
    <scope>NUCLEOTIDE SEQUENCE [LARGE SCALE GENOMIC DNA]</scope>
    <source>
        <strain evidence="3 4">AJA232-27</strain>
    </source>
</reference>
<dbReference type="Pfam" id="PF18922">
    <property type="entry name" value="DUF5672"/>
    <property type="match status" value="1"/>
</dbReference>
<evidence type="ECO:0000313" key="4">
    <source>
        <dbReference type="Proteomes" id="UP001530293"/>
    </source>
</evidence>
<dbReference type="AlphaFoldDB" id="A0ABD3N8D4"/>
<feature type="transmembrane region" description="Helical" evidence="1">
    <location>
        <begin position="20"/>
        <end position="39"/>
    </location>
</feature>
<dbReference type="Proteomes" id="UP001530293">
    <property type="component" value="Unassembled WGS sequence"/>
</dbReference>
<keyword evidence="1" id="KW-1133">Transmembrane helix</keyword>
<keyword evidence="1" id="KW-0472">Membrane</keyword>
<comment type="caution">
    <text evidence="3">The sequence shown here is derived from an EMBL/GenBank/DDBJ whole genome shotgun (WGS) entry which is preliminary data.</text>
</comment>
<accession>A0ABD3N8D4</accession>
<evidence type="ECO:0000259" key="2">
    <source>
        <dbReference type="Pfam" id="PF18922"/>
    </source>
</evidence>
<sequence length="479" mass="54780">MRKNGGTNSHQLFDRRRRELFRKLLAGLAIAIAIVYSVITLPTHLESITVVRKDEGPADDDIAAADQSDHTTNTNTTYDYDSIYNSFGSHSSYMDRRLFNFTSFDNYTSSRVLRDGCPLTVVIADPRPPMSGYNHPIYYSLESLALYVPDACVVFQTASCQIIRRESRFSEPTNRQKVHIVAKTIYERSLPGFRRMMEHGQVRVNIIDTTKYGLQNCDSFGVGNNVFMSIRFWQDEFIDELDSDMVLTFQDDAVLCRSFDIDLWKQYAYVGGPWVPIWPISLTVGGVGCDNMRNLWQEWVPKCNGLTEYQSSESFAHFCEPGYGGYQGNGGLSLRTRKWMIEAIQRCPSEHSGLENFEEFNINEDVYFSTILNGLNATMPSALEASLFSVENLFPEQTVEDSSSIEQREIILAAIQKLWGNETGTMLYDRMHREESYPTISSELHTIPLGFHKPWTVRDVLGDLQIQNECKMLKFIVTW</sequence>
<dbReference type="InterPro" id="IPR043729">
    <property type="entry name" value="DUF5672"/>
</dbReference>
<feature type="domain" description="DUF5672" evidence="2">
    <location>
        <begin position="224"/>
        <end position="394"/>
    </location>
</feature>
<organism evidence="3 4">
    <name type="scientific">Discostella pseudostelligera</name>
    <dbReference type="NCBI Taxonomy" id="259834"/>
    <lineage>
        <taxon>Eukaryota</taxon>
        <taxon>Sar</taxon>
        <taxon>Stramenopiles</taxon>
        <taxon>Ochrophyta</taxon>
        <taxon>Bacillariophyta</taxon>
        <taxon>Coscinodiscophyceae</taxon>
        <taxon>Thalassiosirophycidae</taxon>
        <taxon>Stephanodiscales</taxon>
        <taxon>Stephanodiscaceae</taxon>
        <taxon>Discostella</taxon>
    </lineage>
</organism>